<dbReference type="SUPFAM" id="SSF51306">
    <property type="entry name" value="LexA/Signal peptidase"/>
    <property type="match status" value="1"/>
</dbReference>
<comment type="caution">
    <text evidence="1">The sequence shown here is derived from an EMBL/GenBank/DDBJ whole genome shotgun (WGS) entry which is preliminary data.</text>
</comment>
<evidence type="ECO:0000313" key="2">
    <source>
        <dbReference type="Proteomes" id="UP000183046"/>
    </source>
</evidence>
<dbReference type="Gene3D" id="2.10.109.10">
    <property type="entry name" value="Umud Fragment, subunit A"/>
    <property type="match status" value="1"/>
</dbReference>
<dbReference type="InterPro" id="IPR036286">
    <property type="entry name" value="LexA/Signal_pep-like_sf"/>
</dbReference>
<evidence type="ECO:0000313" key="1">
    <source>
        <dbReference type="EMBL" id="SCZ18863.1"/>
    </source>
</evidence>
<reference evidence="2" key="1">
    <citation type="submission" date="2016-10" db="EMBL/GenBank/DDBJ databases">
        <authorList>
            <person name="de Groot N.N."/>
        </authorList>
    </citation>
    <scope>NUCLEOTIDE SEQUENCE [LARGE SCALE GENOMIC DNA]</scope>
    <source>
        <strain evidence="2">DSM 15758</strain>
    </source>
</reference>
<dbReference type="OrthoDB" id="9787787at2"/>
<name>A0A1G5M133_9PSED</name>
<proteinExistence type="predicted"/>
<gene>
    <name evidence="1" type="ORF">SAMN05216279_1012</name>
</gene>
<sequence>MDAFQTRGRRLAQLALSQARLKITGFQSPAEDHAQLPLSIDEAIGWGAPNLWLWLVNSEALAGLSIHQGDVLVVDRAGDVEPGRAVIVVVDCEHRLCTVLTSQEQRQLLATIGSDGHPRPLELIGEVELWGVVDFLMRDLRP</sequence>
<accession>A0A1G5M133</accession>
<organism evidence="1 2">
    <name type="scientific">Pseudomonas oryzihabitans</name>
    <dbReference type="NCBI Taxonomy" id="47885"/>
    <lineage>
        <taxon>Bacteria</taxon>
        <taxon>Pseudomonadati</taxon>
        <taxon>Pseudomonadota</taxon>
        <taxon>Gammaproteobacteria</taxon>
        <taxon>Pseudomonadales</taxon>
        <taxon>Pseudomonadaceae</taxon>
        <taxon>Pseudomonas</taxon>
    </lineage>
</organism>
<dbReference type="EMBL" id="FMWB01000001">
    <property type="protein sequence ID" value="SCZ18863.1"/>
    <property type="molecule type" value="Genomic_DNA"/>
</dbReference>
<protein>
    <submittedName>
        <fullName evidence="1">DNA polymerase V</fullName>
    </submittedName>
</protein>
<dbReference type="RefSeq" id="WP_074582409.1">
    <property type="nucleotide sequence ID" value="NZ_FMWB01000001.1"/>
</dbReference>
<dbReference type="AlphaFoldDB" id="A0A1G5M133"/>
<dbReference type="Proteomes" id="UP000183046">
    <property type="component" value="Unassembled WGS sequence"/>
</dbReference>